<name>A0A328ANR5_9CAUL</name>
<reference evidence="3" key="1">
    <citation type="submission" date="2018-05" db="EMBL/GenBank/DDBJ databases">
        <authorList>
            <person name="Li X."/>
        </authorList>
    </citation>
    <scope>NUCLEOTIDE SEQUENCE [LARGE SCALE GENOMIC DNA]</scope>
    <source>
        <strain evidence="3">LX32</strain>
    </source>
</reference>
<feature type="chain" id="PRO_5016330502" evidence="1">
    <location>
        <begin position="27"/>
        <end position="607"/>
    </location>
</feature>
<dbReference type="InterPro" id="IPR002591">
    <property type="entry name" value="Phosphodiest/P_Trfase"/>
</dbReference>
<dbReference type="InterPro" id="IPR017850">
    <property type="entry name" value="Alkaline_phosphatase_core_sf"/>
</dbReference>
<dbReference type="EMBL" id="QFYQ01000001">
    <property type="protein sequence ID" value="RAK56217.1"/>
    <property type="molecule type" value="Genomic_DNA"/>
</dbReference>
<dbReference type="PANTHER" id="PTHR10151">
    <property type="entry name" value="ECTONUCLEOTIDE PYROPHOSPHATASE/PHOSPHODIESTERASE"/>
    <property type="match status" value="1"/>
</dbReference>
<feature type="signal peptide" evidence="1">
    <location>
        <begin position="1"/>
        <end position="26"/>
    </location>
</feature>
<dbReference type="Proteomes" id="UP000249254">
    <property type="component" value="Unassembled WGS sequence"/>
</dbReference>
<proteinExistence type="predicted"/>
<dbReference type="AlphaFoldDB" id="A0A328ANR5"/>
<evidence type="ECO:0000313" key="3">
    <source>
        <dbReference type="Proteomes" id="UP000249254"/>
    </source>
</evidence>
<evidence type="ECO:0000256" key="1">
    <source>
        <dbReference type="SAM" id="SignalP"/>
    </source>
</evidence>
<dbReference type="RefSeq" id="WP_111529964.1">
    <property type="nucleotide sequence ID" value="NZ_JBHRSG010000002.1"/>
</dbReference>
<dbReference type="GO" id="GO:0016787">
    <property type="term" value="F:hydrolase activity"/>
    <property type="evidence" value="ECO:0007669"/>
    <property type="project" value="UniProtKB-ARBA"/>
</dbReference>
<keyword evidence="3" id="KW-1185">Reference proteome</keyword>
<dbReference type="Gene3D" id="3.40.720.10">
    <property type="entry name" value="Alkaline Phosphatase, subunit A"/>
    <property type="match status" value="2"/>
</dbReference>
<organism evidence="2 3">
    <name type="scientific">Phenylobacterium soli</name>
    <dbReference type="NCBI Taxonomy" id="2170551"/>
    <lineage>
        <taxon>Bacteria</taxon>
        <taxon>Pseudomonadati</taxon>
        <taxon>Pseudomonadota</taxon>
        <taxon>Alphaproteobacteria</taxon>
        <taxon>Caulobacterales</taxon>
        <taxon>Caulobacteraceae</taxon>
        <taxon>Phenylobacterium</taxon>
    </lineage>
</organism>
<evidence type="ECO:0000313" key="2">
    <source>
        <dbReference type="EMBL" id="RAK56217.1"/>
    </source>
</evidence>
<dbReference type="PANTHER" id="PTHR10151:SF120">
    <property type="entry name" value="BIS(5'-ADENOSYL)-TRIPHOSPHATASE"/>
    <property type="match status" value="1"/>
</dbReference>
<comment type="caution">
    <text evidence="2">The sequence shown here is derived from an EMBL/GenBank/DDBJ whole genome shotgun (WGS) entry which is preliminary data.</text>
</comment>
<gene>
    <name evidence="2" type="ORF">DJ017_04485</name>
</gene>
<sequence length="607" mass="62796">MKAILRPLFAGAFLALSALGSGAAGAAPHNVIIFVADGLRSRIVTPQTAPALAQVRSEGVDFANSHSLYPTVTTPNASAIATGHYLGDTGDFGNTIWVGKGFPAPYASPLAGLENNVVLSHVNERYAGNYLGEVNLLTAARAKGYATAVIGKQGPAGVQDLPALAGREGIVIDDDTGWKDGEGVPLPPGIAEAIKAAGLPAEAPDRGLNGSGGAYNMPGAIVANVEQQDWFLKVATQVLLPRFKAEGRPFVLVFWSRDPDGTQHNEGDSLNSLTPGINGPTTMAAIRNASNDLQALRDAVKGLGLEAETDIVVTADHGFSVMSRQSRTSGAAKLKYRDVTPGFLPPGFLAIDLARALKLPLHDGNGLPVDLKGGFRPKNGALIGADPAHPEVVVAPNGGTNLIWLPGANAKALARRIAAFLATQDYTGALFVRDALGPVPGALPTSAVNLVGASRTPPPDMAVGFRSFSTGCADPEVCGAEVADSEQQQGQGIHGSFGRQDTHNFMAATGPDFRKGFVDPAPVSNADWAPTLAHVLGFDMAPRGRLTGRVMAEALADGPAPPESKALVLRSAPAANGFVTVLNAQEAEGRRYFDAAGMPGRTIGLKP</sequence>
<accession>A0A328ANR5</accession>
<dbReference type="OrthoDB" id="9779418at2"/>
<protein>
    <submittedName>
        <fullName evidence="2">Alkaline phosphatase family protein</fullName>
    </submittedName>
</protein>
<keyword evidence="1" id="KW-0732">Signal</keyword>
<dbReference type="Pfam" id="PF01663">
    <property type="entry name" value="Phosphodiest"/>
    <property type="match status" value="1"/>
</dbReference>
<dbReference type="SUPFAM" id="SSF53649">
    <property type="entry name" value="Alkaline phosphatase-like"/>
    <property type="match status" value="1"/>
</dbReference>